<evidence type="ECO:0000313" key="5">
    <source>
        <dbReference type="Proteomes" id="UP000186894"/>
    </source>
</evidence>
<dbReference type="PANTHER" id="PTHR24136:SF15">
    <property type="entry name" value="ANK_REP_REGION DOMAIN-CONTAINING PROTEIN"/>
    <property type="match status" value="1"/>
</dbReference>
<dbReference type="STRING" id="1867956.BJF95_03970"/>
<gene>
    <name evidence="4" type="ORF">BJF95_03970</name>
</gene>
<protein>
    <submittedName>
        <fullName evidence="4">Uncharacterized protein</fullName>
    </submittedName>
</protein>
<comment type="caution">
    <text evidence="4">The sequence shown here is derived from an EMBL/GenBank/DDBJ whole genome shotgun (WGS) entry which is preliminary data.</text>
</comment>
<dbReference type="PROSITE" id="PS50088">
    <property type="entry name" value="ANK_REPEAT"/>
    <property type="match status" value="1"/>
</dbReference>
<dbReference type="Proteomes" id="UP000186894">
    <property type="component" value="Unassembled WGS sequence"/>
</dbReference>
<sequence length="371" mass="40430">MANAKRKTLPKDFDELLKSGDLNALKAIFDVVDINARGGVLKQSALAFNNCPDDLSRWLVEQGADLHFGDSYGDTPLHARAGHWQGNITVLLELGADVNHAAGGRGTPLHQAAAVGNLKTAHLLLEYGADPNALNSRGQSPLVFALERCNNAHIERMAPMAELLLSVMSAPTTKKSFFGRLFGSPAGPSSAVTPEMRAMVENIGKNFEFHRAGFNPESVGAASNALDRLYGLFDVPPITRRALHDGKSNIVTKASTWQDQHQELWELLVPSCGAASTVQGEVIRISGRISDEIERNGGVNWDADYRKMADAFLDHLRTGNTLPPPDMDSAIKNVSEIKTKQGDPAELCRLAVKWVLRNPKPARLQTPSYRR</sequence>
<evidence type="ECO:0000256" key="3">
    <source>
        <dbReference type="PROSITE-ProRule" id="PRU00023"/>
    </source>
</evidence>
<dbReference type="SMART" id="SM00248">
    <property type="entry name" value="ANK"/>
    <property type="match status" value="2"/>
</dbReference>
<dbReference type="GO" id="GO:0045732">
    <property type="term" value="P:positive regulation of protein catabolic process"/>
    <property type="evidence" value="ECO:0007669"/>
    <property type="project" value="TreeGrafter"/>
</dbReference>
<feature type="repeat" description="ANK" evidence="3">
    <location>
        <begin position="104"/>
        <end position="136"/>
    </location>
</feature>
<evidence type="ECO:0000256" key="2">
    <source>
        <dbReference type="ARBA" id="ARBA00023043"/>
    </source>
</evidence>
<dbReference type="Pfam" id="PF12796">
    <property type="entry name" value="Ank_2"/>
    <property type="match status" value="1"/>
</dbReference>
<dbReference type="AlphaFoldDB" id="A0A1Q8ZWQ3"/>
<dbReference type="InterPro" id="IPR036770">
    <property type="entry name" value="Ankyrin_rpt-contain_sf"/>
</dbReference>
<keyword evidence="2 3" id="KW-0040">ANK repeat</keyword>
<dbReference type="RefSeq" id="WP_075638009.1">
    <property type="nucleotide sequence ID" value="NZ_MKIM01000021.1"/>
</dbReference>
<dbReference type="InterPro" id="IPR002110">
    <property type="entry name" value="Ankyrin_rpt"/>
</dbReference>
<organism evidence="4 5">
    <name type="scientific">Rhizobium oryziradicis</name>
    <dbReference type="NCBI Taxonomy" id="1867956"/>
    <lineage>
        <taxon>Bacteria</taxon>
        <taxon>Pseudomonadati</taxon>
        <taxon>Pseudomonadota</taxon>
        <taxon>Alphaproteobacteria</taxon>
        <taxon>Hyphomicrobiales</taxon>
        <taxon>Rhizobiaceae</taxon>
        <taxon>Rhizobium/Agrobacterium group</taxon>
        <taxon>Rhizobium</taxon>
    </lineage>
</organism>
<name>A0A1Q8ZWQ3_9HYPH</name>
<reference evidence="4 5" key="1">
    <citation type="submission" date="2016-09" db="EMBL/GenBank/DDBJ databases">
        <title>Rhizobium oryziradicis sp. nov., isolated from the root of rice.</title>
        <authorList>
            <person name="Zhao J."/>
            <person name="Zhang X."/>
        </authorList>
    </citation>
    <scope>NUCLEOTIDE SEQUENCE [LARGE SCALE GENOMIC DNA]</scope>
    <source>
        <strain evidence="4 5">N19</strain>
    </source>
</reference>
<dbReference type="Gene3D" id="1.25.40.20">
    <property type="entry name" value="Ankyrin repeat-containing domain"/>
    <property type="match status" value="1"/>
</dbReference>
<keyword evidence="5" id="KW-1185">Reference proteome</keyword>
<dbReference type="InterPro" id="IPR051573">
    <property type="entry name" value="Ankyrin-SOCS_box_domain"/>
</dbReference>
<evidence type="ECO:0000256" key="1">
    <source>
        <dbReference type="ARBA" id="ARBA00022737"/>
    </source>
</evidence>
<dbReference type="PROSITE" id="PS50297">
    <property type="entry name" value="ANK_REP_REGION"/>
    <property type="match status" value="1"/>
</dbReference>
<dbReference type="EMBL" id="MKIM01000021">
    <property type="protein sequence ID" value="OLP46455.1"/>
    <property type="molecule type" value="Genomic_DNA"/>
</dbReference>
<keyword evidence="1" id="KW-0677">Repeat</keyword>
<accession>A0A1Q8ZWQ3</accession>
<dbReference type="PANTHER" id="PTHR24136">
    <property type="entry name" value="SOWAH (DROSOPHILA) HOMOLOG"/>
    <property type="match status" value="1"/>
</dbReference>
<dbReference type="OrthoDB" id="9812708at2"/>
<dbReference type="SUPFAM" id="SSF48403">
    <property type="entry name" value="Ankyrin repeat"/>
    <property type="match status" value="1"/>
</dbReference>
<dbReference type="GO" id="GO:0016567">
    <property type="term" value="P:protein ubiquitination"/>
    <property type="evidence" value="ECO:0007669"/>
    <property type="project" value="TreeGrafter"/>
</dbReference>
<evidence type="ECO:0000313" key="4">
    <source>
        <dbReference type="EMBL" id="OLP46455.1"/>
    </source>
</evidence>
<proteinExistence type="predicted"/>